<keyword evidence="1" id="KW-0614">Plasmid</keyword>
<dbReference type="KEGG" id="vaq:FIV01_16765"/>
<accession>A0A5P9CQ09</accession>
<sequence>MPSLCQNNTKMQIISITAMSNSLERHSHFSLSLDKSIKVVMNTRKSYQRPGSWLSRPSPNNTLIIQHGAQYLSEKIWHTKKAPRVIKAFVWQFIRQLSPEECEIWVKHYMLNQVLHSWHQGLNINVSSSSKGTVNKQWLARLFDLPVSSFDHKVETQLQNQLLKCSDINQKMIYCLRDFDATPAIIDALYFRTTQHLPVEIKLITDQLLQRKSYYLTDSTRLSRKRCNEIVQYLLAVK</sequence>
<dbReference type="Proteomes" id="UP000326936">
    <property type="component" value="Plasmid pTHAF100_a"/>
</dbReference>
<proteinExistence type="predicted"/>
<evidence type="ECO:0000313" key="2">
    <source>
        <dbReference type="Proteomes" id="UP000326936"/>
    </source>
</evidence>
<name>A0A5P9CQ09_9VIBR</name>
<protein>
    <submittedName>
        <fullName evidence="1">Uncharacterized protein</fullName>
    </submittedName>
</protein>
<evidence type="ECO:0000313" key="1">
    <source>
        <dbReference type="EMBL" id="QFT28043.1"/>
    </source>
</evidence>
<dbReference type="AlphaFoldDB" id="A0A5P9CQ09"/>
<gene>
    <name evidence="1" type="ORF">FIV01_16765</name>
</gene>
<reference evidence="1 2" key="1">
    <citation type="submission" date="2019-10" db="EMBL/GenBank/DDBJ databases">
        <title>Complete genome sequence of Vibrio sp. strain THAF100, isolated from non-filtered water from the water column of tank 6 of a marine aquarium containing stony-coral fragments. Water maintained at 26 degree C.</title>
        <authorList>
            <person name="Ruckert C."/>
            <person name="Franco A."/>
            <person name="Kalinowski J."/>
            <person name="Glaeser S."/>
        </authorList>
    </citation>
    <scope>NUCLEOTIDE SEQUENCE [LARGE SCALE GENOMIC DNA]</scope>
    <source>
        <strain evidence="1 2">THAF100</strain>
        <plasmid evidence="2">pthaf100_a</plasmid>
    </source>
</reference>
<keyword evidence="2" id="KW-1185">Reference proteome</keyword>
<organism evidence="1 2">
    <name type="scientific">Vibrio aquimaris</name>
    <dbReference type="NCBI Taxonomy" id="2587862"/>
    <lineage>
        <taxon>Bacteria</taxon>
        <taxon>Pseudomonadati</taxon>
        <taxon>Pseudomonadota</taxon>
        <taxon>Gammaproteobacteria</taxon>
        <taxon>Vibrionales</taxon>
        <taxon>Vibrionaceae</taxon>
        <taxon>Vibrio</taxon>
    </lineage>
</organism>
<dbReference type="EMBL" id="CP045351">
    <property type="protein sequence ID" value="QFT28043.1"/>
    <property type="molecule type" value="Genomic_DNA"/>
</dbReference>
<geneLocation type="plasmid" evidence="2">
    <name>pthaf100_a</name>
</geneLocation>